<protein>
    <submittedName>
        <fullName evidence="1">Uncharacterized protein</fullName>
    </submittedName>
</protein>
<comment type="caution">
    <text evidence="1">The sequence shown here is derived from an EMBL/GenBank/DDBJ whole genome shotgun (WGS) entry which is preliminary data.</text>
</comment>
<sequence>MIKGFYQNKEIENLELVEYTIYFNNNLWASQSTNRNLNNPNSTFIDVAFYERGEICPSDYSYECEQSYFSMVDEKDFLDSIKAEVKYYTKNASYKEYMTISYK</sequence>
<evidence type="ECO:0000313" key="1">
    <source>
        <dbReference type="EMBL" id="HIT37633.1"/>
    </source>
</evidence>
<reference evidence="1" key="1">
    <citation type="submission" date="2020-10" db="EMBL/GenBank/DDBJ databases">
        <authorList>
            <person name="Gilroy R."/>
        </authorList>
    </citation>
    <scope>NUCLEOTIDE SEQUENCE</scope>
    <source>
        <strain evidence="1">CHK195-26880</strain>
    </source>
</reference>
<dbReference type="Proteomes" id="UP000886833">
    <property type="component" value="Unassembled WGS sequence"/>
</dbReference>
<evidence type="ECO:0000313" key="2">
    <source>
        <dbReference type="Proteomes" id="UP000886833"/>
    </source>
</evidence>
<organism evidence="1 2">
    <name type="scientific">Candidatus Onthousia faecipullorum</name>
    <dbReference type="NCBI Taxonomy" id="2840887"/>
    <lineage>
        <taxon>Bacteria</taxon>
        <taxon>Bacillati</taxon>
        <taxon>Bacillota</taxon>
        <taxon>Bacilli</taxon>
        <taxon>Candidatus Onthousia</taxon>
    </lineage>
</organism>
<reference evidence="1" key="2">
    <citation type="journal article" date="2021" name="PeerJ">
        <title>Extensive microbial diversity within the chicken gut microbiome revealed by metagenomics and culture.</title>
        <authorList>
            <person name="Gilroy R."/>
            <person name="Ravi A."/>
            <person name="Getino M."/>
            <person name="Pursley I."/>
            <person name="Horton D.L."/>
            <person name="Alikhan N.F."/>
            <person name="Baker D."/>
            <person name="Gharbi K."/>
            <person name="Hall N."/>
            <person name="Watson M."/>
            <person name="Adriaenssens E.M."/>
            <person name="Foster-Nyarko E."/>
            <person name="Jarju S."/>
            <person name="Secka A."/>
            <person name="Antonio M."/>
            <person name="Oren A."/>
            <person name="Chaudhuri R.R."/>
            <person name="La Ragione R."/>
            <person name="Hildebrand F."/>
            <person name="Pallen M.J."/>
        </authorList>
    </citation>
    <scope>NUCLEOTIDE SEQUENCE</scope>
    <source>
        <strain evidence="1">CHK195-26880</strain>
    </source>
</reference>
<proteinExistence type="predicted"/>
<dbReference type="EMBL" id="DVKQ01000054">
    <property type="protein sequence ID" value="HIT37633.1"/>
    <property type="molecule type" value="Genomic_DNA"/>
</dbReference>
<gene>
    <name evidence="1" type="ORF">IAB59_04050</name>
</gene>
<accession>A0A9D1KAU3</accession>
<dbReference type="AlphaFoldDB" id="A0A9D1KAU3"/>
<name>A0A9D1KAU3_9FIRM</name>